<proteinExistence type="predicted"/>
<dbReference type="AlphaFoldDB" id="A0A7J6VJW8"/>
<sequence>MVVYVISVIYLAFRKAEVVTYVDTSKPDPIALIQMEKGIEPSDDTHTSDNIPYREGLADMTHQNKYK</sequence>
<feature type="region of interest" description="Disordered" evidence="1">
    <location>
        <begin position="36"/>
        <end position="67"/>
    </location>
</feature>
<protein>
    <submittedName>
        <fullName evidence="2">Uncharacterized protein</fullName>
    </submittedName>
</protein>
<evidence type="ECO:0000256" key="1">
    <source>
        <dbReference type="SAM" id="MobiDB-lite"/>
    </source>
</evidence>
<name>A0A7J6VJW8_THATH</name>
<organism evidence="2 3">
    <name type="scientific">Thalictrum thalictroides</name>
    <name type="common">Rue-anemone</name>
    <name type="synonym">Anemone thalictroides</name>
    <dbReference type="NCBI Taxonomy" id="46969"/>
    <lineage>
        <taxon>Eukaryota</taxon>
        <taxon>Viridiplantae</taxon>
        <taxon>Streptophyta</taxon>
        <taxon>Embryophyta</taxon>
        <taxon>Tracheophyta</taxon>
        <taxon>Spermatophyta</taxon>
        <taxon>Magnoliopsida</taxon>
        <taxon>Ranunculales</taxon>
        <taxon>Ranunculaceae</taxon>
        <taxon>Thalictroideae</taxon>
        <taxon>Thalictrum</taxon>
    </lineage>
</organism>
<dbReference type="EMBL" id="JABWDY010030995">
    <property type="protein sequence ID" value="KAF5185213.1"/>
    <property type="molecule type" value="Genomic_DNA"/>
</dbReference>
<reference evidence="2 3" key="1">
    <citation type="submission" date="2020-06" db="EMBL/GenBank/DDBJ databases">
        <title>Transcriptomic and genomic resources for Thalictrum thalictroides and T. hernandezii: Facilitating candidate gene discovery in an emerging model plant lineage.</title>
        <authorList>
            <person name="Arias T."/>
            <person name="Riano-Pachon D.M."/>
            <person name="Di Stilio V.S."/>
        </authorList>
    </citation>
    <scope>NUCLEOTIDE SEQUENCE [LARGE SCALE GENOMIC DNA]</scope>
    <source>
        <strain evidence="3">cv. WT478/WT964</strain>
        <tissue evidence="2">Leaves</tissue>
    </source>
</reference>
<evidence type="ECO:0000313" key="3">
    <source>
        <dbReference type="Proteomes" id="UP000554482"/>
    </source>
</evidence>
<comment type="caution">
    <text evidence="2">The sequence shown here is derived from an EMBL/GenBank/DDBJ whole genome shotgun (WGS) entry which is preliminary data.</text>
</comment>
<feature type="compositionally biased region" description="Basic and acidic residues" evidence="1">
    <location>
        <begin position="37"/>
        <end position="47"/>
    </location>
</feature>
<keyword evidence="3" id="KW-1185">Reference proteome</keyword>
<gene>
    <name evidence="2" type="ORF">FRX31_025199</name>
</gene>
<dbReference type="Proteomes" id="UP000554482">
    <property type="component" value="Unassembled WGS sequence"/>
</dbReference>
<accession>A0A7J6VJW8</accession>
<evidence type="ECO:0000313" key="2">
    <source>
        <dbReference type="EMBL" id="KAF5185213.1"/>
    </source>
</evidence>